<name>A0A4Y8WUY3_9MICC</name>
<dbReference type="EC" id="6.2.1.3" evidence="6"/>
<dbReference type="PANTHER" id="PTHR43272:SF33">
    <property type="entry name" value="AMP-BINDING DOMAIN-CONTAINING PROTEIN-RELATED"/>
    <property type="match status" value="1"/>
</dbReference>
<sequence length="655" mass="69712">MDSASPVPAAPSASPAPRRQVDMPALADAAELRNITDVLERRVAGHPDVVAFQVRHPAAPFDGPWEPVTTAAFHARVRALAKGLIALGIRPGDAVSIVSATRYEWTLMDLACLYAGAVVVPMFDSAPATQMAAIADVVGVRAAFAGSPAAAATLRETLDARDGAARGPHGSAVWTLDDADGAPAGDLRALEALGADVTDEALEAARTARGLDDVATIVFTSGTTGEPKGTRILHRSFVHQVLNVAEAYRGFVHPGGSTVLFLPLAHVLSRAVQMICLHGGMTVAHVGNPKAAVPSMGQIRPTFVMVVPGVLSKIVLGVEEKARGTRVGPLSVGVLWERARAAAVAKGRVVLGEDPKLLVPVRAQLALYERLFYRRVRHLLGGRVTHLLCGAAKLDPDLLRLFTGMGLTVFEGYGLTETTAPAVGHREGDVVPGTVGLPLPGMSVRIADDDEIQMRGPGVFAGYTDEEETAAAFDGEWFRTGDLGRLDDDGRLTVTGRVKDVIVTANGKTINPAEWEREVELHPAVGHAVVIGDGLDHPTAMILLDREALAAWVQRHLPDWQVPDTVSARLRDGAETAERFRDEAGRMIEVSEQRIRESVGAAIDAANAKVPAPERLRSYKVLLPDPEELAALLTPTQKLKRSALAERIAHLLPKR</sequence>
<dbReference type="EMBL" id="JACHMC010000001">
    <property type="protein sequence ID" value="MBB4883759.1"/>
    <property type="molecule type" value="Genomic_DNA"/>
</dbReference>
<dbReference type="GO" id="GO:0004467">
    <property type="term" value="F:long-chain fatty acid-CoA ligase activity"/>
    <property type="evidence" value="ECO:0007669"/>
    <property type="project" value="UniProtKB-EC"/>
</dbReference>
<dbReference type="InterPro" id="IPR042099">
    <property type="entry name" value="ANL_N_sf"/>
</dbReference>
<dbReference type="CDD" id="cd05907">
    <property type="entry name" value="VL_LC_FACS_like"/>
    <property type="match status" value="1"/>
</dbReference>
<protein>
    <submittedName>
        <fullName evidence="6">Long-chain acyl-CoA synthetase</fullName>
        <ecNumber evidence="6">6.2.1.3</ecNumber>
    </submittedName>
</protein>
<dbReference type="InterPro" id="IPR020845">
    <property type="entry name" value="AMP-binding_CS"/>
</dbReference>
<organism evidence="6 7">
    <name type="scientific">Micrococcus flavus</name>
    <dbReference type="NCBI Taxonomy" id="384602"/>
    <lineage>
        <taxon>Bacteria</taxon>
        <taxon>Bacillati</taxon>
        <taxon>Actinomycetota</taxon>
        <taxon>Actinomycetes</taxon>
        <taxon>Micrococcales</taxon>
        <taxon>Micrococcaceae</taxon>
        <taxon>Micrococcus</taxon>
    </lineage>
</organism>
<dbReference type="Proteomes" id="UP000560081">
    <property type="component" value="Unassembled WGS sequence"/>
</dbReference>
<dbReference type="Gene3D" id="3.30.300.30">
    <property type="match status" value="1"/>
</dbReference>
<comment type="catalytic activity">
    <reaction evidence="3">
        <text>a long-chain fatty acid + ATP + CoA = a long-chain fatty acyl-CoA + AMP + diphosphate</text>
        <dbReference type="Rhea" id="RHEA:15421"/>
        <dbReference type="ChEBI" id="CHEBI:30616"/>
        <dbReference type="ChEBI" id="CHEBI:33019"/>
        <dbReference type="ChEBI" id="CHEBI:57287"/>
        <dbReference type="ChEBI" id="CHEBI:57560"/>
        <dbReference type="ChEBI" id="CHEBI:83139"/>
        <dbReference type="ChEBI" id="CHEBI:456215"/>
        <dbReference type="EC" id="6.2.1.3"/>
    </reaction>
    <physiologicalReaction direction="left-to-right" evidence="3">
        <dbReference type="Rhea" id="RHEA:15422"/>
    </physiologicalReaction>
</comment>
<dbReference type="GO" id="GO:0016020">
    <property type="term" value="C:membrane"/>
    <property type="evidence" value="ECO:0007669"/>
    <property type="project" value="TreeGrafter"/>
</dbReference>
<feature type="compositionally biased region" description="Low complexity" evidence="4">
    <location>
        <begin position="1"/>
        <end position="17"/>
    </location>
</feature>
<evidence type="ECO:0000259" key="5">
    <source>
        <dbReference type="Pfam" id="PF00501"/>
    </source>
</evidence>
<feature type="region of interest" description="Disordered" evidence="4">
    <location>
        <begin position="1"/>
        <end position="20"/>
    </location>
</feature>
<keyword evidence="1" id="KW-0547">Nucleotide-binding</keyword>
<evidence type="ECO:0000256" key="2">
    <source>
        <dbReference type="ARBA" id="ARBA00022840"/>
    </source>
</evidence>
<feature type="domain" description="AMP-dependent synthetase/ligase" evidence="5">
    <location>
        <begin position="39"/>
        <end position="463"/>
    </location>
</feature>
<proteinExistence type="predicted"/>
<keyword evidence="2" id="KW-0067">ATP-binding</keyword>
<evidence type="ECO:0000256" key="1">
    <source>
        <dbReference type="ARBA" id="ARBA00022741"/>
    </source>
</evidence>
<dbReference type="Pfam" id="PF00501">
    <property type="entry name" value="AMP-binding"/>
    <property type="match status" value="1"/>
</dbReference>
<dbReference type="GO" id="GO:0005524">
    <property type="term" value="F:ATP binding"/>
    <property type="evidence" value="ECO:0007669"/>
    <property type="project" value="UniProtKB-KW"/>
</dbReference>
<gene>
    <name evidence="6" type="ORF">BJ976_002110</name>
</gene>
<dbReference type="Pfam" id="PF23562">
    <property type="entry name" value="AMP-binding_C_3"/>
    <property type="match status" value="1"/>
</dbReference>
<keyword evidence="6" id="KW-0436">Ligase</keyword>
<dbReference type="SUPFAM" id="SSF56801">
    <property type="entry name" value="Acetyl-CoA synthetase-like"/>
    <property type="match status" value="1"/>
</dbReference>
<evidence type="ECO:0000256" key="3">
    <source>
        <dbReference type="ARBA" id="ARBA00024484"/>
    </source>
</evidence>
<evidence type="ECO:0000256" key="4">
    <source>
        <dbReference type="SAM" id="MobiDB-lite"/>
    </source>
</evidence>
<dbReference type="OrthoDB" id="9803968at2"/>
<comment type="caution">
    <text evidence="6">The sequence shown here is derived from an EMBL/GenBank/DDBJ whole genome shotgun (WGS) entry which is preliminary data.</text>
</comment>
<keyword evidence="7" id="KW-1185">Reference proteome</keyword>
<dbReference type="InterPro" id="IPR045851">
    <property type="entry name" value="AMP-bd_C_sf"/>
</dbReference>
<dbReference type="AlphaFoldDB" id="A0A4Y8WUY3"/>
<dbReference type="PANTHER" id="PTHR43272">
    <property type="entry name" value="LONG-CHAIN-FATTY-ACID--COA LIGASE"/>
    <property type="match status" value="1"/>
</dbReference>
<dbReference type="InterPro" id="IPR000873">
    <property type="entry name" value="AMP-dep_synth/lig_dom"/>
</dbReference>
<dbReference type="PROSITE" id="PS00455">
    <property type="entry name" value="AMP_BINDING"/>
    <property type="match status" value="1"/>
</dbReference>
<reference evidence="6 7" key="1">
    <citation type="submission" date="2020-08" db="EMBL/GenBank/DDBJ databases">
        <title>Sequencing the genomes of 1000 actinobacteria strains.</title>
        <authorList>
            <person name="Klenk H.-P."/>
        </authorList>
    </citation>
    <scope>NUCLEOTIDE SEQUENCE [LARGE SCALE GENOMIC DNA]</scope>
    <source>
        <strain evidence="6 7">DSM 19079</strain>
    </source>
</reference>
<dbReference type="RefSeq" id="WP_135030841.1">
    <property type="nucleotide sequence ID" value="NZ_BMLA01000004.1"/>
</dbReference>
<evidence type="ECO:0000313" key="6">
    <source>
        <dbReference type="EMBL" id="MBB4883759.1"/>
    </source>
</evidence>
<accession>A0A4Y8WUY3</accession>
<dbReference type="Gene3D" id="3.40.50.12780">
    <property type="entry name" value="N-terminal domain of ligase-like"/>
    <property type="match status" value="1"/>
</dbReference>
<evidence type="ECO:0000313" key="7">
    <source>
        <dbReference type="Proteomes" id="UP000560081"/>
    </source>
</evidence>